<gene>
    <name evidence="1" type="ORF">MSAN_00282700</name>
</gene>
<evidence type="ECO:0000313" key="2">
    <source>
        <dbReference type="Proteomes" id="UP000623467"/>
    </source>
</evidence>
<evidence type="ECO:0000313" key="1">
    <source>
        <dbReference type="EMBL" id="KAF7374022.1"/>
    </source>
</evidence>
<comment type="caution">
    <text evidence="1">The sequence shown here is derived from an EMBL/GenBank/DDBJ whole genome shotgun (WGS) entry which is preliminary data.</text>
</comment>
<dbReference type="AlphaFoldDB" id="A0A8H7DI39"/>
<accession>A0A8H7DI39</accession>
<dbReference type="OrthoDB" id="271448at2759"/>
<name>A0A8H7DI39_9AGAR</name>
<sequence length="162" mass="16278">MLKSGANAVQNGCIYALTTVELNMATISCPGAVVVPPPPTTTFAPGCAATSTPTPSAAACATVAFQNLNASIQGDDFLTFTLTETVEECLDFCACLPGGQCGFANPNFDNAKNTTMLTCAVYAGCHTAADATNTGGQSLPGGGVSTVTNSSGFCLKGCMPRC</sequence>
<proteinExistence type="predicted"/>
<reference evidence="1" key="1">
    <citation type="submission" date="2020-05" db="EMBL/GenBank/DDBJ databases">
        <title>Mycena genomes resolve the evolution of fungal bioluminescence.</title>
        <authorList>
            <person name="Tsai I.J."/>
        </authorList>
    </citation>
    <scope>NUCLEOTIDE SEQUENCE</scope>
    <source>
        <strain evidence="1">160909Yilan</strain>
    </source>
</reference>
<dbReference type="Proteomes" id="UP000623467">
    <property type="component" value="Unassembled WGS sequence"/>
</dbReference>
<dbReference type="EMBL" id="JACAZH010000002">
    <property type="protein sequence ID" value="KAF7374022.1"/>
    <property type="molecule type" value="Genomic_DNA"/>
</dbReference>
<organism evidence="1 2">
    <name type="scientific">Mycena sanguinolenta</name>
    <dbReference type="NCBI Taxonomy" id="230812"/>
    <lineage>
        <taxon>Eukaryota</taxon>
        <taxon>Fungi</taxon>
        <taxon>Dikarya</taxon>
        <taxon>Basidiomycota</taxon>
        <taxon>Agaricomycotina</taxon>
        <taxon>Agaricomycetes</taxon>
        <taxon>Agaricomycetidae</taxon>
        <taxon>Agaricales</taxon>
        <taxon>Marasmiineae</taxon>
        <taxon>Mycenaceae</taxon>
        <taxon>Mycena</taxon>
    </lineage>
</organism>
<protein>
    <submittedName>
        <fullName evidence="1">Fruit-body specific protein a</fullName>
    </submittedName>
</protein>
<keyword evidence="2" id="KW-1185">Reference proteome</keyword>